<dbReference type="InterPro" id="IPR049883">
    <property type="entry name" value="NOTCH1_EGF-like"/>
</dbReference>
<feature type="disulfide bond" evidence="6">
    <location>
        <begin position="743"/>
        <end position="752"/>
    </location>
</feature>
<dbReference type="Gene3D" id="2.170.300.10">
    <property type="entry name" value="Tie2 ligand-binding domain superfamily"/>
    <property type="match status" value="1"/>
</dbReference>
<comment type="caution">
    <text evidence="9">The sequence shown here is derived from an EMBL/GenBank/DDBJ whole genome shotgun (WGS) entry which is preliminary data.</text>
</comment>
<dbReference type="PANTHER" id="PTHR24035:SF138">
    <property type="entry name" value="MULTIPLE EPIDERMAL GROWTH FACTOR-LIKE DOMAINS PROTEIN 6"/>
    <property type="match status" value="1"/>
</dbReference>
<keyword evidence="3" id="KW-0677">Repeat</keyword>
<dbReference type="InterPro" id="IPR018097">
    <property type="entry name" value="EGF_Ca-bd_CS"/>
</dbReference>
<dbReference type="InterPro" id="IPR009030">
    <property type="entry name" value="Growth_fac_rcpt_cys_sf"/>
</dbReference>
<dbReference type="FunFam" id="2.10.25.10:FF:000037">
    <property type="entry name" value="Signal peptide, CUB domain and EGF-like domain-containing 2"/>
    <property type="match status" value="1"/>
</dbReference>
<organism evidence="9 10">
    <name type="scientific">Cnephaeus nilssonii</name>
    <name type="common">Northern bat</name>
    <name type="synonym">Eptesicus nilssonii</name>
    <dbReference type="NCBI Taxonomy" id="3371016"/>
    <lineage>
        <taxon>Eukaryota</taxon>
        <taxon>Metazoa</taxon>
        <taxon>Chordata</taxon>
        <taxon>Craniata</taxon>
        <taxon>Vertebrata</taxon>
        <taxon>Euteleostomi</taxon>
        <taxon>Mammalia</taxon>
        <taxon>Eutheria</taxon>
        <taxon>Laurasiatheria</taxon>
        <taxon>Chiroptera</taxon>
        <taxon>Yangochiroptera</taxon>
        <taxon>Vespertilionidae</taxon>
        <taxon>Cnephaeus</taxon>
    </lineage>
</organism>
<feature type="region of interest" description="Disordered" evidence="7">
    <location>
        <begin position="1"/>
        <end position="177"/>
    </location>
</feature>
<dbReference type="SMART" id="SM00179">
    <property type="entry name" value="EGF_CA"/>
    <property type="match status" value="5"/>
</dbReference>
<evidence type="ECO:0000256" key="4">
    <source>
        <dbReference type="ARBA" id="ARBA00023157"/>
    </source>
</evidence>
<reference evidence="9" key="1">
    <citation type="submission" date="2023-06" db="EMBL/GenBank/DDBJ databases">
        <title>Reference genome for the Northern bat (Eptesicus nilssonii), a most northern bat species.</title>
        <authorList>
            <person name="Laine V.N."/>
            <person name="Pulliainen A.T."/>
            <person name="Lilley T.M."/>
        </authorList>
    </citation>
    <scope>NUCLEOTIDE SEQUENCE</scope>
    <source>
        <strain evidence="9">BLF_Eptnil</strain>
        <tissue evidence="9">Kidney</tissue>
    </source>
</reference>
<dbReference type="InterPro" id="IPR000742">
    <property type="entry name" value="EGF"/>
</dbReference>
<dbReference type="FunFam" id="2.10.25.10:FF:000005">
    <property type="entry name" value="Fibrillin 2"/>
    <property type="match status" value="1"/>
</dbReference>
<dbReference type="InterPro" id="IPR052108">
    <property type="entry name" value="MEGF/SIB"/>
</dbReference>
<dbReference type="SMART" id="SM00180">
    <property type="entry name" value="EGF_Lam"/>
    <property type="match status" value="3"/>
</dbReference>
<dbReference type="AlphaFoldDB" id="A0AA40LS62"/>
<dbReference type="InterPro" id="IPR001881">
    <property type="entry name" value="EGF-like_Ca-bd_dom"/>
</dbReference>
<dbReference type="GO" id="GO:0005509">
    <property type="term" value="F:calcium ion binding"/>
    <property type="evidence" value="ECO:0007669"/>
    <property type="project" value="InterPro"/>
</dbReference>
<feature type="domain" description="EGF-like" evidence="8">
    <location>
        <begin position="717"/>
        <end position="753"/>
    </location>
</feature>
<dbReference type="Pfam" id="PF14670">
    <property type="entry name" value="FXa_inhibition"/>
    <property type="match status" value="1"/>
</dbReference>
<feature type="compositionally biased region" description="Basic and acidic residues" evidence="7">
    <location>
        <begin position="161"/>
        <end position="170"/>
    </location>
</feature>
<keyword evidence="10" id="KW-1185">Reference proteome</keyword>
<protein>
    <recommendedName>
        <fullName evidence="8">EGF-like domain-containing protein</fullName>
    </recommendedName>
</protein>
<dbReference type="PROSITE" id="PS00010">
    <property type="entry name" value="ASX_HYDROXYL"/>
    <property type="match status" value="1"/>
</dbReference>
<gene>
    <name evidence="9" type="ORF">QTO34_014723</name>
</gene>
<keyword evidence="5" id="KW-0325">Glycoprotein</keyword>
<keyword evidence="4 6" id="KW-1015">Disulfide bond</keyword>
<dbReference type="SMART" id="SM00181">
    <property type="entry name" value="EGF"/>
    <property type="match status" value="10"/>
</dbReference>
<dbReference type="PROSITE" id="PS50026">
    <property type="entry name" value="EGF_3"/>
    <property type="match status" value="4"/>
</dbReference>
<keyword evidence="2" id="KW-0732">Signal</keyword>
<dbReference type="InterPro" id="IPR013111">
    <property type="entry name" value="EGF_extracell"/>
</dbReference>
<name>A0AA40LS62_CNENI</name>
<evidence type="ECO:0000256" key="5">
    <source>
        <dbReference type="ARBA" id="ARBA00023180"/>
    </source>
</evidence>
<evidence type="ECO:0000313" key="9">
    <source>
        <dbReference type="EMBL" id="KAK1344161.1"/>
    </source>
</evidence>
<dbReference type="PROSITE" id="PS00022">
    <property type="entry name" value="EGF_1"/>
    <property type="match status" value="4"/>
</dbReference>
<feature type="domain" description="EGF-like" evidence="8">
    <location>
        <begin position="311"/>
        <end position="351"/>
    </location>
</feature>
<evidence type="ECO:0000313" key="10">
    <source>
        <dbReference type="Proteomes" id="UP001177744"/>
    </source>
</evidence>
<feature type="disulfide bond" evidence="6">
    <location>
        <begin position="567"/>
        <end position="576"/>
    </location>
</feature>
<dbReference type="PROSITE" id="PS01187">
    <property type="entry name" value="EGF_CA"/>
    <property type="match status" value="1"/>
</dbReference>
<dbReference type="FunFam" id="2.170.300.10:FF:000041">
    <property type="entry name" value="Tyrosine protein kinase receptor tie-1, putative"/>
    <property type="match status" value="2"/>
</dbReference>
<dbReference type="Gene3D" id="2.10.25.10">
    <property type="entry name" value="Laminin"/>
    <property type="match status" value="6"/>
</dbReference>
<comment type="caution">
    <text evidence="6">Lacks conserved residue(s) required for the propagation of feature annotation.</text>
</comment>
<accession>A0AA40LS62</accession>
<feature type="domain" description="EGF-like" evidence="8">
    <location>
        <begin position="586"/>
        <end position="621"/>
    </location>
</feature>
<dbReference type="InterPro" id="IPR002049">
    <property type="entry name" value="LE_dom"/>
</dbReference>
<dbReference type="Pfam" id="PF07645">
    <property type="entry name" value="EGF_CA"/>
    <property type="match status" value="3"/>
</dbReference>
<evidence type="ECO:0000256" key="6">
    <source>
        <dbReference type="PROSITE-ProRule" id="PRU00076"/>
    </source>
</evidence>
<sequence length="762" mass="81861">MLGAARGQAPTLKKAEGGGHSQGLGPWCRQKTGAGSQGFQKPPPRRRLLKGLVHQGTGTQLHREKRKRGQTLNAGAAMTRTGHLKINGTGDRHRQTNTWLPPNGIQAPPPPQSDTPPNHSQHCQDPMAQTAAHSPAQPRNGCCGHQFSTSTSFPLATPDRSASRQHDRPPRVPPAPFPLAASTIGHPEFLQRCRWRNSGWPMVLAGGPLMGGWPEENWCWLKTGASSHPKFRHWRLPPAPWVLLQHRPLGPLPASPIGHPESRPQPPNGPIMDPCTGANGCAHICQSENGVARCACHPGYQLSEDKKACRDINECAEGLAHCGHRCVNSVGSFTCACHPGSELGADGKRCYRIELEIVNSCEKNNGGCSHHCEHALGGPHCSCNHGHRLDSDEKTCIDLDECENGEACCAQLCINYLGGYECSCKEGFQISSDGCGCDDVDECLDTSIVCDQVCINSVGTYHCTCEEGYRIGTLDDDELEEGEEELEVVRFAGLLFKSPPRLLHYVAPSLPPTYQDEEDEDKVGKDIRGELALWPKVDHTFGHDCSLSCEDCMNGGRCQEGKSGCSCPAGWGGILCNEVTCSSETSGEECGSVCDCQNGGTCDPLTGQCQCPPGVHGKTCEHGCPKGLFGKNCKRKCNCANNGHCHRVYGACVCEPGRYGRFCHLNCPKGAYGAGCSSECQCVEENTLECSAKNGSCTCKSGYQGNRCQKACPDGPWGPECQVSCGPCENGGQCNKKTGTCDCPPGYTGKDCTTQLSYLIKQ</sequence>
<dbReference type="InterPro" id="IPR013032">
    <property type="entry name" value="EGF-like_CS"/>
</dbReference>
<keyword evidence="1 6" id="KW-0245">EGF-like domain</keyword>
<evidence type="ECO:0000256" key="1">
    <source>
        <dbReference type="ARBA" id="ARBA00022536"/>
    </source>
</evidence>
<feature type="disulfide bond" evidence="6">
    <location>
        <begin position="611"/>
        <end position="620"/>
    </location>
</feature>
<evidence type="ECO:0000256" key="7">
    <source>
        <dbReference type="SAM" id="MobiDB-lite"/>
    </source>
</evidence>
<proteinExistence type="predicted"/>
<evidence type="ECO:0000256" key="3">
    <source>
        <dbReference type="ARBA" id="ARBA00022737"/>
    </source>
</evidence>
<dbReference type="Proteomes" id="UP001177744">
    <property type="component" value="Unassembled WGS sequence"/>
</dbReference>
<feature type="domain" description="EGF-like" evidence="8">
    <location>
        <begin position="541"/>
        <end position="577"/>
    </location>
</feature>
<dbReference type="CDD" id="cd00055">
    <property type="entry name" value="EGF_Lam"/>
    <property type="match status" value="1"/>
</dbReference>
<evidence type="ECO:0000259" key="8">
    <source>
        <dbReference type="PROSITE" id="PS50026"/>
    </source>
</evidence>
<dbReference type="Pfam" id="PF07974">
    <property type="entry name" value="EGF_2"/>
    <property type="match status" value="1"/>
</dbReference>
<dbReference type="SUPFAM" id="SSF57196">
    <property type="entry name" value="EGF/Laminin"/>
    <property type="match status" value="2"/>
</dbReference>
<dbReference type="EMBL" id="JAULJE010000004">
    <property type="protein sequence ID" value="KAK1344161.1"/>
    <property type="molecule type" value="Genomic_DNA"/>
</dbReference>
<dbReference type="PANTHER" id="PTHR24035">
    <property type="entry name" value="MULTIPLE EPIDERMAL GROWTH FACTOR-LIKE DOMAINS PROTEIN"/>
    <property type="match status" value="1"/>
</dbReference>
<evidence type="ECO:0000256" key="2">
    <source>
        <dbReference type="ARBA" id="ARBA00022729"/>
    </source>
</evidence>
<dbReference type="PROSITE" id="PS01186">
    <property type="entry name" value="EGF_2"/>
    <property type="match status" value="2"/>
</dbReference>
<dbReference type="Pfam" id="PF12661">
    <property type="entry name" value="hEGF"/>
    <property type="match status" value="2"/>
</dbReference>
<dbReference type="InterPro" id="IPR000152">
    <property type="entry name" value="EGF-type_Asp/Asn_hydroxyl_site"/>
</dbReference>
<dbReference type="PRINTS" id="PR00011">
    <property type="entry name" value="EGFLAMININ"/>
</dbReference>
<dbReference type="SUPFAM" id="SSF57184">
    <property type="entry name" value="Growth factor receptor domain"/>
    <property type="match status" value="1"/>
</dbReference>